<protein>
    <submittedName>
        <fullName evidence="1">Uncharacterized protein</fullName>
    </submittedName>
</protein>
<dbReference type="KEGG" id="acae:HYG86_05825"/>
<evidence type="ECO:0000313" key="1">
    <source>
        <dbReference type="EMBL" id="QNO14325.1"/>
    </source>
</evidence>
<reference evidence="1 2" key="1">
    <citation type="submission" date="2020-07" db="EMBL/GenBank/DDBJ databases">
        <title>Alkalicella. sp. LB2 genome.</title>
        <authorList>
            <person name="Postec A."/>
            <person name="Quemeneur M."/>
        </authorList>
    </citation>
    <scope>NUCLEOTIDE SEQUENCE [LARGE SCALE GENOMIC DNA]</scope>
    <source>
        <strain evidence="1 2">LB2</strain>
    </source>
</reference>
<proteinExistence type="predicted"/>
<dbReference type="EMBL" id="CP058559">
    <property type="protein sequence ID" value="QNO14325.1"/>
    <property type="molecule type" value="Genomic_DNA"/>
</dbReference>
<name>A0A7G9W6L3_ALKCA</name>
<keyword evidence="2" id="KW-1185">Reference proteome</keyword>
<organism evidence="1 2">
    <name type="scientific">Alkalicella caledoniensis</name>
    <dbReference type="NCBI Taxonomy" id="2731377"/>
    <lineage>
        <taxon>Bacteria</taxon>
        <taxon>Bacillati</taxon>
        <taxon>Bacillota</taxon>
        <taxon>Clostridia</taxon>
        <taxon>Eubacteriales</taxon>
        <taxon>Proteinivoracaceae</taxon>
        <taxon>Alkalicella</taxon>
    </lineage>
</organism>
<sequence>MVIRTLEEFCNEGKGVSFYNRFIISNKLVKEMEIYINDDDYKAVEIKDLENTLL</sequence>
<dbReference type="AlphaFoldDB" id="A0A7G9W6L3"/>
<dbReference type="Proteomes" id="UP000516160">
    <property type="component" value="Chromosome"/>
</dbReference>
<accession>A0A7G9W6L3</accession>
<dbReference type="RefSeq" id="WP_213167981.1">
    <property type="nucleotide sequence ID" value="NZ_CP058559.1"/>
</dbReference>
<gene>
    <name evidence="1" type="ORF">HYG86_05825</name>
</gene>
<evidence type="ECO:0000313" key="2">
    <source>
        <dbReference type="Proteomes" id="UP000516160"/>
    </source>
</evidence>